<feature type="compositionally biased region" description="Acidic residues" evidence="10">
    <location>
        <begin position="1"/>
        <end position="16"/>
    </location>
</feature>
<comment type="similarity">
    <text evidence="2">Belongs to the CFAP206 family.</text>
</comment>
<keyword evidence="5" id="KW-0970">Cilium biogenesis/degradation</keyword>
<evidence type="ECO:0000256" key="7">
    <source>
        <dbReference type="ARBA" id="ARBA00023212"/>
    </source>
</evidence>
<evidence type="ECO:0000256" key="8">
    <source>
        <dbReference type="ARBA" id="ARBA00023273"/>
    </source>
</evidence>
<feature type="region of interest" description="Disordered" evidence="10">
    <location>
        <begin position="329"/>
        <end position="349"/>
    </location>
</feature>
<dbReference type="PANTHER" id="PTHR21442:SF0">
    <property type="entry name" value="CILIA- AND FLAGELLA-ASSOCIATED PROTEIN 206"/>
    <property type="match status" value="1"/>
</dbReference>
<proteinExistence type="inferred from homology"/>
<dbReference type="RefSeq" id="XP_024346559.1">
    <property type="nucleotide sequence ID" value="XM_024499018.1"/>
</dbReference>
<feature type="region of interest" description="Disordered" evidence="10">
    <location>
        <begin position="1"/>
        <end position="22"/>
    </location>
</feature>
<keyword evidence="6" id="KW-0969">Cilium</keyword>
<evidence type="ECO:0000256" key="9">
    <source>
        <dbReference type="ARBA" id="ARBA00045321"/>
    </source>
</evidence>
<dbReference type="KEGG" id="egl:EGR_09769"/>
<evidence type="ECO:0000256" key="10">
    <source>
        <dbReference type="SAM" id="MobiDB-lite"/>
    </source>
</evidence>
<organism evidence="11 12">
    <name type="scientific">Echinococcus granulosus</name>
    <name type="common">Hydatid tapeworm</name>
    <dbReference type="NCBI Taxonomy" id="6210"/>
    <lineage>
        <taxon>Eukaryota</taxon>
        <taxon>Metazoa</taxon>
        <taxon>Spiralia</taxon>
        <taxon>Lophotrochozoa</taxon>
        <taxon>Platyhelminthes</taxon>
        <taxon>Cestoda</taxon>
        <taxon>Eucestoda</taxon>
        <taxon>Cyclophyllidea</taxon>
        <taxon>Taeniidae</taxon>
        <taxon>Echinococcus</taxon>
        <taxon>Echinococcus granulosus group</taxon>
    </lineage>
</organism>
<evidence type="ECO:0000256" key="5">
    <source>
        <dbReference type="ARBA" id="ARBA00022794"/>
    </source>
</evidence>
<dbReference type="GeneID" id="36345484"/>
<dbReference type="GO" id="GO:0030030">
    <property type="term" value="P:cell projection organization"/>
    <property type="evidence" value="ECO:0007669"/>
    <property type="project" value="UniProtKB-KW"/>
</dbReference>
<comment type="caution">
    <text evidence="11">The sequence shown here is derived from an EMBL/GenBank/DDBJ whole genome shotgun (WGS) entry which is preliminary data.</text>
</comment>
<evidence type="ECO:0000256" key="2">
    <source>
        <dbReference type="ARBA" id="ARBA00010500"/>
    </source>
</evidence>
<evidence type="ECO:0000256" key="6">
    <source>
        <dbReference type="ARBA" id="ARBA00023069"/>
    </source>
</evidence>
<keyword evidence="12" id="KW-1185">Reference proteome</keyword>
<evidence type="ECO:0000313" key="12">
    <source>
        <dbReference type="Proteomes" id="UP000019149"/>
    </source>
</evidence>
<keyword evidence="4" id="KW-0963">Cytoplasm</keyword>
<evidence type="ECO:0000256" key="3">
    <source>
        <dbReference type="ARBA" id="ARBA00021602"/>
    </source>
</evidence>
<dbReference type="GO" id="GO:0003356">
    <property type="term" value="P:regulation of cilium beat frequency"/>
    <property type="evidence" value="ECO:0007669"/>
    <property type="project" value="TreeGrafter"/>
</dbReference>
<keyword evidence="8" id="KW-0966">Cell projection</keyword>
<evidence type="ECO:0000256" key="1">
    <source>
        <dbReference type="ARBA" id="ARBA00004430"/>
    </source>
</evidence>
<evidence type="ECO:0000256" key="4">
    <source>
        <dbReference type="ARBA" id="ARBA00022490"/>
    </source>
</evidence>
<comment type="subcellular location">
    <subcellularLocation>
        <location evidence="1">Cytoplasm</location>
        <location evidence="1">Cytoskeleton</location>
        <location evidence="1">Cilium axoneme</location>
    </subcellularLocation>
</comment>
<keyword evidence="7" id="KW-0206">Cytoskeleton</keyword>
<name>W6U2Q9_ECHGR</name>
<dbReference type="EMBL" id="APAU02000166">
    <property type="protein sequence ID" value="EUB55363.1"/>
    <property type="molecule type" value="Genomic_DNA"/>
</dbReference>
<dbReference type="GO" id="GO:0005930">
    <property type="term" value="C:axoneme"/>
    <property type="evidence" value="ECO:0007669"/>
    <property type="project" value="UniProtKB-SubCell"/>
</dbReference>
<feature type="compositionally biased region" description="Basic residues" evidence="10">
    <location>
        <begin position="526"/>
        <end position="535"/>
    </location>
</feature>
<gene>
    <name evidence="11" type="ORF">EGR_09769</name>
</gene>
<dbReference type="STRING" id="6210.W6U2Q9"/>
<feature type="compositionally biased region" description="Basic and acidic residues" evidence="10">
    <location>
        <begin position="576"/>
        <end position="588"/>
    </location>
</feature>
<dbReference type="CTD" id="36345484"/>
<dbReference type="InterPro" id="IPR021897">
    <property type="entry name" value="FAP206"/>
</dbReference>
<feature type="region of interest" description="Disordered" evidence="10">
    <location>
        <begin position="491"/>
        <end position="595"/>
    </location>
</feature>
<evidence type="ECO:0000313" key="11">
    <source>
        <dbReference type="EMBL" id="EUB55363.1"/>
    </source>
</evidence>
<dbReference type="PANTHER" id="PTHR21442">
    <property type="entry name" value="CILIA- AND FLAGELLA-ASSOCIATED PROTEIN 206"/>
    <property type="match status" value="1"/>
</dbReference>
<protein>
    <recommendedName>
        <fullName evidence="3">Cilia- and flagella-associated protein 206</fullName>
    </recommendedName>
</protein>
<dbReference type="OrthoDB" id="439792at2759"/>
<reference evidence="11 12" key="1">
    <citation type="journal article" date="2013" name="Nat. Genet.">
        <title>The genome of the hydatid tapeworm Echinococcus granulosus.</title>
        <authorList>
            <person name="Zheng H."/>
            <person name="Zhang W."/>
            <person name="Zhang L."/>
            <person name="Zhang Z."/>
            <person name="Li J."/>
            <person name="Lu G."/>
            <person name="Zhu Y."/>
            <person name="Wang Y."/>
            <person name="Huang Y."/>
            <person name="Liu J."/>
            <person name="Kang H."/>
            <person name="Chen J."/>
            <person name="Wang L."/>
            <person name="Chen A."/>
            <person name="Yu S."/>
            <person name="Gao Z."/>
            <person name="Jin L."/>
            <person name="Gu W."/>
            <person name="Wang Z."/>
            <person name="Zhao L."/>
            <person name="Shi B."/>
            <person name="Wen H."/>
            <person name="Lin R."/>
            <person name="Jones M.K."/>
            <person name="Brejova B."/>
            <person name="Vinar T."/>
            <person name="Zhao G."/>
            <person name="McManus D.P."/>
            <person name="Chen Z."/>
            <person name="Zhou Y."/>
            <person name="Wang S."/>
        </authorList>
    </citation>
    <scope>NUCLEOTIDE SEQUENCE [LARGE SCALE GENOMIC DNA]</scope>
</reference>
<dbReference type="Proteomes" id="UP000019149">
    <property type="component" value="Unassembled WGS sequence"/>
</dbReference>
<sequence>MVEEEEEEAEDEETEGEAMARIEGEIGNRVEIGIANAEEVLEAFTEAKIPHFSIRADDQLTRVRYRLVKKIKSLILNREAIFERVYPITLEEGENLVASGFKHLSPFTRFCPVSWDRVALARLPPINPSPILRYSRLDRRLVEAQLGDEIDPNAAIKKSKKGSAGAIQTCCAVYRECVYWFSSEAERRVFMANPIAVIRMAGEQTQTLAHQPLQVAVIGGPTSEREFISRRLGTDLHVVYVTTTRAVQWLLSSVCQSWTALAGQIRGVVMSGAALCDDLVTKALRVALLAPQIQARGSIEVSWFDNWNNQEPPDCPFLKVWLSMKARRGGKETGNSPSQTRLLCPSPSSSRSVAAADVEEVVLATIVMGQVDEVAWVADSLEAKVKEEVVKGKAAEEEAVPMTRVAPEVDRVDEELEEGNTVQKIWRVTQMDSVVREGEEVEKVDSVLMVNGMKETVKEDSAEDMEEEVERMVMMMIVVVVVVEKTAVDKAEVEEEEEALHGRGGRIGRRGGSDVSYDEDDSHGGGGRRRRRQGRTHGSEDSEGSGPHGSRRRRHYGDRDGSEDEDDYFSLYGKRSGHDKVGKGRYSDESDEEAEWRRRRYRRIDEALERRYGLPSVEADRLPDEILKHFAYVEAESARRDWLKSHNGSLTDIPAEENALVALKKALLTTTHRMAHVMEYNTNRKRNKPMSISEMGLTMEQFEKKIGEFGCYCPVRLAENDELFDCREEYTAPLVTRLPGAEGCLPKARYNSAFCSTSLRYTVDTSDADLHPHIPTDLRFAVEYNGKTYRTAGPEELRKFMANPEKYLPPQALKALPGVDDLPKRLPVGTIPHDSFPRQMALRGFCPVCFQETRQHYEGLREGNANILALYQGKIYAFCSEECRTRFMHAARNLNKGVSSVFDRSL</sequence>
<dbReference type="GO" id="GO:0036064">
    <property type="term" value="C:ciliary basal body"/>
    <property type="evidence" value="ECO:0007669"/>
    <property type="project" value="TreeGrafter"/>
</dbReference>
<dbReference type="AlphaFoldDB" id="W6U2Q9"/>
<accession>W6U2Q9</accession>
<comment type="function">
    <text evidence="9">Essential for sperm motility and is involved in the regulation of the beating frequency of motile cilia on the epithelial cells of the respiratory tract. Required for the establishment of radial spokes in sperm flagella.</text>
</comment>